<feature type="transmembrane region" description="Helical" evidence="2">
    <location>
        <begin position="266"/>
        <end position="289"/>
    </location>
</feature>
<dbReference type="EMBL" id="JACIGE010000014">
    <property type="protein sequence ID" value="MBB4248830.1"/>
    <property type="molecule type" value="Genomic_DNA"/>
</dbReference>
<evidence type="ECO:0000313" key="4">
    <source>
        <dbReference type="Proteomes" id="UP000587070"/>
    </source>
</evidence>
<feature type="transmembrane region" description="Helical" evidence="2">
    <location>
        <begin position="90"/>
        <end position="108"/>
    </location>
</feature>
<dbReference type="GO" id="GO:0008643">
    <property type="term" value="P:carbohydrate transport"/>
    <property type="evidence" value="ECO:0007669"/>
    <property type="project" value="InterPro"/>
</dbReference>
<dbReference type="GO" id="GO:0005886">
    <property type="term" value="C:plasma membrane"/>
    <property type="evidence" value="ECO:0007669"/>
    <property type="project" value="TreeGrafter"/>
</dbReference>
<comment type="caution">
    <text evidence="3">The sequence shown here is derived from an EMBL/GenBank/DDBJ whole genome shotgun (WGS) entry which is preliminary data.</text>
</comment>
<feature type="transmembrane region" description="Helical" evidence="2">
    <location>
        <begin position="436"/>
        <end position="455"/>
    </location>
</feature>
<name>A0A840GD88_RHOTE</name>
<dbReference type="InterPro" id="IPR036259">
    <property type="entry name" value="MFS_trans_sf"/>
</dbReference>
<dbReference type="PANTHER" id="PTHR11328">
    <property type="entry name" value="MAJOR FACILITATOR SUPERFAMILY DOMAIN-CONTAINING PROTEIN"/>
    <property type="match status" value="1"/>
</dbReference>
<feature type="transmembrane region" description="Helical" evidence="2">
    <location>
        <begin position="190"/>
        <end position="209"/>
    </location>
</feature>
<comment type="similarity">
    <text evidence="1">Belongs to the sodium:galactoside symporter (TC 2.A.2) family.</text>
</comment>
<protein>
    <submittedName>
        <fullName evidence="3">Na+/melibiose symporter-like transporter</fullName>
    </submittedName>
</protein>
<dbReference type="SUPFAM" id="SSF103473">
    <property type="entry name" value="MFS general substrate transporter"/>
    <property type="match status" value="1"/>
</dbReference>
<feature type="transmembrane region" description="Helical" evidence="2">
    <location>
        <begin position="295"/>
        <end position="319"/>
    </location>
</feature>
<feature type="transmembrane region" description="Helical" evidence="2">
    <location>
        <begin position="326"/>
        <end position="345"/>
    </location>
</feature>
<keyword evidence="2" id="KW-0812">Transmembrane</keyword>
<sequence>MRPQTSAPVSAPRQAPLAAWLRRLAYGALGLPLAMAALPIYVHAPRLWAESTGMSLGLLGGLLLATRLLDAVIDPLLGAWADRVGSRRRLIVLALPFLAAGFVALLHPPADGNAVLWLLAALLTTYFGFSLASIAYQAWGAEIGADSAERTRLVACREGFGLVGVVLAAALPGILAGGDGLALADGLAQLAWLFPPLLLLLAALTLTAAPSAIADGKSAGTAVDEAAPADTASTVAAAAVPLAVTAHESVLASLRRPLADARFRRLLAVFVVNGVAAALPATLVLFFVADILQAAAWSGAFLGLYFVSGVVFLPLWVALARRIGRVAAWSLAMATACAAFVWAAGLGAGDVWPFAVVCVLSGAAFGADLALPAALLADIARGPGVAREETAGAAGGRAQGADGENAAGAGAETLPVASATPQAGGYFGWWNLVGKLNLALAAGVALPLLELAGYRPGVSDAAALSGLVVVYCGLPILFKTLAAALAWRWRNSLEKA</sequence>
<evidence type="ECO:0000256" key="1">
    <source>
        <dbReference type="ARBA" id="ARBA00009617"/>
    </source>
</evidence>
<dbReference type="GO" id="GO:0015293">
    <property type="term" value="F:symporter activity"/>
    <property type="evidence" value="ECO:0007669"/>
    <property type="project" value="InterPro"/>
</dbReference>
<feature type="transmembrane region" description="Helical" evidence="2">
    <location>
        <begin position="114"/>
        <end position="139"/>
    </location>
</feature>
<gene>
    <name evidence="3" type="ORF">GGD90_003230</name>
</gene>
<dbReference type="Pfam" id="PF13347">
    <property type="entry name" value="MFS_2"/>
    <property type="match status" value="3"/>
</dbReference>
<reference evidence="3 4" key="1">
    <citation type="submission" date="2020-08" db="EMBL/GenBank/DDBJ databases">
        <title>Genome sequencing of Purple Non-Sulfur Bacteria from various extreme environments.</title>
        <authorList>
            <person name="Mayer M."/>
        </authorList>
    </citation>
    <scope>NUCLEOTIDE SEQUENCE [LARGE SCALE GENOMIC DNA]</scope>
    <source>
        <strain evidence="3 4">2761</strain>
    </source>
</reference>
<keyword evidence="4" id="KW-1185">Reference proteome</keyword>
<dbReference type="Proteomes" id="UP000587070">
    <property type="component" value="Unassembled WGS sequence"/>
</dbReference>
<keyword evidence="2" id="KW-1133">Transmembrane helix</keyword>
<feature type="transmembrane region" description="Helical" evidence="2">
    <location>
        <begin position="20"/>
        <end position="42"/>
    </location>
</feature>
<evidence type="ECO:0000256" key="2">
    <source>
        <dbReference type="SAM" id="Phobius"/>
    </source>
</evidence>
<dbReference type="InterPro" id="IPR039672">
    <property type="entry name" value="MFS_2"/>
</dbReference>
<feature type="transmembrane region" description="Helical" evidence="2">
    <location>
        <begin position="160"/>
        <end position="178"/>
    </location>
</feature>
<feature type="transmembrane region" description="Helical" evidence="2">
    <location>
        <begin position="461"/>
        <end position="487"/>
    </location>
</feature>
<organism evidence="3 4">
    <name type="scientific">Rhodocyclus tenuis</name>
    <name type="common">Rhodospirillum tenue</name>
    <dbReference type="NCBI Taxonomy" id="1066"/>
    <lineage>
        <taxon>Bacteria</taxon>
        <taxon>Pseudomonadati</taxon>
        <taxon>Pseudomonadota</taxon>
        <taxon>Betaproteobacteria</taxon>
        <taxon>Rhodocyclales</taxon>
        <taxon>Rhodocyclaceae</taxon>
        <taxon>Rhodocyclus</taxon>
    </lineage>
</organism>
<dbReference type="RefSeq" id="WP_228273791.1">
    <property type="nucleotide sequence ID" value="NZ_JACIGE010000014.1"/>
</dbReference>
<feature type="transmembrane region" description="Helical" evidence="2">
    <location>
        <begin position="48"/>
        <end position="69"/>
    </location>
</feature>
<evidence type="ECO:0000313" key="3">
    <source>
        <dbReference type="EMBL" id="MBB4248830.1"/>
    </source>
</evidence>
<keyword evidence="2" id="KW-0472">Membrane</keyword>
<proteinExistence type="inferred from homology"/>
<accession>A0A840GD88</accession>
<dbReference type="PANTHER" id="PTHR11328:SF24">
    <property type="entry name" value="MAJOR FACILITATOR SUPERFAMILY (MFS) PROFILE DOMAIN-CONTAINING PROTEIN"/>
    <property type="match status" value="1"/>
</dbReference>
<dbReference type="Gene3D" id="1.20.1250.20">
    <property type="entry name" value="MFS general substrate transporter like domains"/>
    <property type="match status" value="1"/>
</dbReference>
<feature type="transmembrane region" description="Helical" evidence="2">
    <location>
        <begin position="351"/>
        <end position="377"/>
    </location>
</feature>
<dbReference type="AlphaFoldDB" id="A0A840GD88"/>